<gene>
    <name evidence="1" type="ORF">A5866_000826</name>
</gene>
<proteinExistence type="predicted"/>
<sequence>MKYIIKQKLVALNPTYEVLDAAGNALYKVKGSFL</sequence>
<protein>
    <submittedName>
        <fullName evidence="1">Uncharacterized protein</fullName>
    </submittedName>
</protein>
<evidence type="ECO:0000313" key="2">
    <source>
        <dbReference type="Proteomes" id="UP000195080"/>
    </source>
</evidence>
<reference evidence="1 2" key="2">
    <citation type="submission" date="2024-03" db="EMBL/GenBank/DDBJ databases">
        <title>The Genome Sequence of Enterococcus sp. DIV0727d.</title>
        <authorList>
            <consortium name="The Broad Institute Genomics Platform"/>
            <consortium name="The Broad Institute Microbial Omics Core"/>
            <consortium name="The Broad Institute Genomic Center for Infectious Diseases"/>
            <person name="Earl A."/>
            <person name="Manson A."/>
            <person name="Gilmore M."/>
            <person name="Schwartman J."/>
            <person name="Shea T."/>
            <person name="Abouelleil A."/>
            <person name="Cao P."/>
            <person name="Chapman S."/>
            <person name="Cusick C."/>
            <person name="Young S."/>
            <person name="Neafsey D."/>
            <person name="Nusbaum C."/>
            <person name="Birren B."/>
        </authorList>
    </citation>
    <scope>NUCLEOTIDE SEQUENCE [LARGE SCALE GENOMIC DNA]</scope>
    <source>
        <strain evidence="1 2">12C11_DIV0727</strain>
    </source>
</reference>
<dbReference type="Proteomes" id="UP000195080">
    <property type="component" value="Chromosome"/>
</dbReference>
<organism evidence="1 2">
    <name type="scientific">Candidatus Enterococcus lemimoniae</name>
    <dbReference type="NCBI Taxonomy" id="1834167"/>
    <lineage>
        <taxon>Bacteria</taxon>
        <taxon>Bacillati</taxon>
        <taxon>Bacillota</taxon>
        <taxon>Bacilli</taxon>
        <taxon>Lactobacillales</taxon>
        <taxon>Enterococcaceae</taxon>
        <taxon>Enterococcus</taxon>
    </lineage>
</organism>
<name>A0ABZ2T2Y8_9ENTE</name>
<accession>A0ABZ2T2Y8</accession>
<keyword evidence="2" id="KW-1185">Reference proteome</keyword>
<dbReference type="EMBL" id="CP147248">
    <property type="protein sequence ID" value="WYJ85749.1"/>
    <property type="molecule type" value="Genomic_DNA"/>
</dbReference>
<reference evidence="2" key="1">
    <citation type="submission" date="2017-05" db="EMBL/GenBank/DDBJ databases">
        <title>The Genome Sequence of EEnterococcus faecalis 9F2_4866.</title>
        <authorList>
            <consortium name="The Broad Institute Genomics Platform"/>
            <consortium name="The Broad Institute Genomic Center for Infectious Diseases"/>
            <person name="Earl A."/>
            <person name="Manson A."/>
            <person name="Schwartman J."/>
            <person name="Gilmore M."/>
            <person name="Abouelleil A."/>
            <person name="Cao P."/>
            <person name="Chapman S."/>
            <person name="Cusick C."/>
            <person name="Shea T."/>
            <person name="Young S."/>
            <person name="Neafsey D."/>
            <person name="Nusbaum C."/>
            <person name="Birren B."/>
        </authorList>
    </citation>
    <scope>NUCLEOTIDE SEQUENCE [LARGE SCALE GENOMIC DNA]</scope>
    <source>
        <strain evidence="2">12C11_DIV0727</strain>
    </source>
</reference>
<evidence type="ECO:0000313" key="1">
    <source>
        <dbReference type="EMBL" id="WYJ85749.1"/>
    </source>
</evidence>